<name>A0AAQ0BSN5_BURGL</name>
<evidence type="ECO:0000313" key="3">
    <source>
        <dbReference type="Proteomes" id="UP000594892"/>
    </source>
</evidence>
<sequence>MKVFIGALCVATLIFAFPARPRAEPVFVCGYDVSRNLDSGKSNIVISVDGNGSVAVACDPNGTDYRETFRLVEDTPTDIVFSTQNSASSADQAVTSVFGLDLRTGRLYHCLNRFRMPGNPVWVADCLREGSRQAI</sequence>
<protein>
    <submittedName>
        <fullName evidence="1">Uncharacterized protein</fullName>
    </submittedName>
</protein>
<dbReference type="AlphaFoldDB" id="A0AAQ0BSN5"/>
<dbReference type="RefSeq" id="WP_017424503.1">
    <property type="nucleotide sequence ID" value="NZ_CP021075.1"/>
</dbReference>
<dbReference type="GeneID" id="45693533"/>
<evidence type="ECO:0000313" key="4">
    <source>
        <dbReference type="Proteomes" id="UP001056386"/>
    </source>
</evidence>
<gene>
    <name evidence="1" type="ORF">I6H06_03800</name>
    <name evidence="2" type="ORF">NFI99_00955</name>
</gene>
<accession>A0AAQ0BSN5</accession>
<evidence type="ECO:0000313" key="2">
    <source>
        <dbReference type="EMBL" id="USS43092.1"/>
    </source>
</evidence>
<evidence type="ECO:0000313" key="1">
    <source>
        <dbReference type="EMBL" id="QPQ90866.1"/>
    </source>
</evidence>
<dbReference type="Proteomes" id="UP000594892">
    <property type="component" value="Chromosome 1"/>
</dbReference>
<dbReference type="EMBL" id="CP099583">
    <property type="protein sequence ID" value="USS43092.1"/>
    <property type="molecule type" value="Genomic_DNA"/>
</dbReference>
<organism evidence="1 3">
    <name type="scientific">Burkholderia glumae</name>
    <name type="common">Pseudomonas glumae</name>
    <dbReference type="NCBI Taxonomy" id="337"/>
    <lineage>
        <taxon>Bacteria</taxon>
        <taxon>Pseudomonadati</taxon>
        <taxon>Pseudomonadota</taxon>
        <taxon>Betaproteobacteria</taxon>
        <taxon>Burkholderiales</taxon>
        <taxon>Burkholderiaceae</taxon>
        <taxon>Burkholderia</taxon>
    </lineage>
</organism>
<dbReference type="Proteomes" id="UP001056386">
    <property type="component" value="Chromosome 2"/>
</dbReference>
<reference evidence="1 3" key="1">
    <citation type="submission" date="2020-12" db="EMBL/GenBank/DDBJ databases">
        <title>FDA dAtabase for Regulatory Grade micrObial Sequences (FDA-ARGOS): Supporting development and validation of Infectious Disease Dx tests.</title>
        <authorList>
            <person name="Minogue T."/>
            <person name="Wolcott M."/>
            <person name="Wasieloski L."/>
            <person name="Aguilar W."/>
            <person name="Moore D."/>
            <person name="Jaissle J."/>
            <person name="Tallon L."/>
            <person name="Sadzewicz L."/>
            <person name="Zhao X."/>
            <person name="Boylan J."/>
            <person name="Ott S."/>
            <person name="Bowen H."/>
            <person name="Vavikolanu K."/>
            <person name="Mehta A."/>
            <person name="Aluvathingal J."/>
            <person name="Nadendla S."/>
            <person name="Yan Y."/>
            <person name="Sichtig H."/>
        </authorList>
    </citation>
    <scope>NUCLEOTIDE SEQUENCE [LARGE SCALE GENOMIC DNA]</scope>
    <source>
        <strain evidence="1 3">FDAARGOS_949</strain>
    </source>
</reference>
<keyword evidence="4" id="KW-1185">Reference proteome</keyword>
<reference evidence="2" key="2">
    <citation type="submission" date="2022-06" db="EMBL/GenBank/DDBJ databases">
        <title>Draft genome sequence of Burkholderia glumae strain GR20004 isolated from rice panicle showing bacterial panicle blight.</title>
        <authorList>
            <person name="Choi S.Y."/>
            <person name="Lee Y.H."/>
        </authorList>
    </citation>
    <scope>NUCLEOTIDE SEQUENCE</scope>
    <source>
        <strain evidence="2">GR20004</strain>
    </source>
</reference>
<proteinExistence type="predicted"/>
<dbReference type="EMBL" id="CP065600">
    <property type="protein sequence ID" value="QPQ90866.1"/>
    <property type="molecule type" value="Genomic_DNA"/>
</dbReference>